<dbReference type="PRINTS" id="PR00932">
    <property type="entry name" value="AMINO1PTASE"/>
</dbReference>
<evidence type="ECO:0000256" key="5">
    <source>
        <dbReference type="ARBA" id="ARBA00022723"/>
    </source>
</evidence>
<dbReference type="GO" id="GO:0004177">
    <property type="term" value="F:aminopeptidase activity"/>
    <property type="evidence" value="ECO:0007669"/>
    <property type="project" value="UniProtKB-KW"/>
</dbReference>
<keyword evidence="6 9" id="KW-0378">Hydrolase</keyword>
<keyword evidence="3 9" id="KW-0031">Aminopeptidase</keyword>
<dbReference type="EC" id="3.4.11.-" evidence="10"/>
<evidence type="ECO:0000313" key="11">
    <source>
        <dbReference type="EMBL" id="RLK51303.1"/>
    </source>
</evidence>
<keyword evidence="12" id="KW-1185">Reference proteome</keyword>
<keyword evidence="5 9" id="KW-0479">Metal-binding</keyword>
<dbReference type="InterPro" id="IPR023358">
    <property type="entry name" value="Peptidase_M18_dom2"/>
</dbReference>
<keyword evidence="7 9" id="KW-0862">Zinc</keyword>
<dbReference type="PANTHER" id="PTHR28570:SF3">
    <property type="entry name" value="ASPARTYL AMINOPEPTIDASE"/>
    <property type="match status" value="1"/>
</dbReference>
<keyword evidence="8 9" id="KW-0482">Metalloprotease</keyword>
<evidence type="ECO:0000256" key="6">
    <source>
        <dbReference type="ARBA" id="ARBA00022801"/>
    </source>
</evidence>
<dbReference type="AlphaFoldDB" id="A0A498C7F2"/>
<evidence type="ECO:0000256" key="3">
    <source>
        <dbReference type="ARBA" id="ARBA00022438"/>
    </source>
</evidence>
<keyword evidence="4 9" id="KW-0645">Protease</keyword>
<evidence type="ECO:0000256" key="1">
    <source>
        <dbReference type="ARBA" id="ARBA00001947"/>
    </source>
</evidence>
<accession>A0A498C7F2</accession>
<dbReference type="SUPFAM" id="SSF53187">
    <property type="entry name" value="Zn-dependent exopeptidases"/>
    <property type="match status" value="1"/>
</dbReference>
<organism evidence="11 12">
    <name type="scientific">Alkalispirillum mobile</name>
    <dbReference type="NCBI Taxonomy" id="85925"/>
    <lineage>
        <taxon>Bacteria</taxon>
        <taxon>Pseudomonadati</taxon>
        <taxon>Pseudomonadota</taxon>
        <taxon>Gammaproteobacteria</taxon>
        <taxon>Chromatiales</taxon>
        <taxon>Ectothiorhodospiraceae</taxon>
        <taxon>Alkalispirillum</taxon>
    </lineage>
</organism>
<evidence type="ECO:0000256" key="7">
    <source>
        <dbReference type="ARBA" id="ARBA00022833"/>
    </source>
</evidence>
<dbReference type="SUPFAM" id="SSF101821">
    <property type="entry name" value="Aminopeptidase/glucanase lid domain"/>
    <property type="match status" value="1"/>
</dbReference>
<dbReference type="GO" id="GO:0008270">
    <property type="term" value="F:zinc ion binding"/>
    <property type="evidence" value="ECO:0007669"/>
    <property type="project" value="InterPro"/>
</dbReference>
<dbReference type="Proteomes" id="UP000275461">
    <property type="component" value="Unassembled WGS sequence"/>
</dbReference>
<dbReference type="EMBL" id="RCDA01000001">
    <property type="protein sequence ID" value="RLK51303.1"/>
    <property type="molecule type" value="Genomic_DNA"/>
</dbReference>
<gene>
    <name evidence="11" type="ORF">DFR31_1234</name>
</gene>
<dbReference type="PANTHER" id="PTHR28570">
    <property type="entry name" value="ASPARTYL AMINOPEPTIDASE"/>
    <property type="match status" value="1"/>
</dbReference>
<dbReference type="NCBIfam" id="NF002759">
    <property type="entry name" value="PRK02813.1"/>
    <property type="match status" value="1"/>
</dbReference>
<dbReference type="InterPro" id="IPR001948">
    <property type="entry name" value="Peptidase_M18"/>
</dbReference>
<dbReference type="GO" id="GO:0005737">
    <property type="term" value="C:cytoplasm"/>
    <property type="evidence" value="ECO:0007669"/>
    <property type="project" value="UniProtKB-ARBA"/>
</dbReference>
<evidence type="ECO:0000256" key="9">
    <source>
        <dbReference type="RuleBase" id="RU004386"/>
    </source>
</evidence>
<evidence type="ECO:0000256" key="4">
    <source>
        <dbReference type="ARBA" id="ARBA00022670"/>
    </source>
</evidence>
<comment type="similarity">
    <text evidence="2 9">Belongs to the peptidase M18 family.</text>
</comment>
<evidence type="ECO:0000256" key="2">
    <source>
        <dbReference type="ARBA" id="ARBA00008290"/>
    </source>
</evidence>
<comment type="cofactor">
    <cofactor evidence="1 10">
        <name>Zn(2+)</name>
        <dbReference type="ChEBI" id="CHEBI:29105"/>
    </cofactor>
</comment>
<proteinExistence type="inferred from homology"/>
<dbReference type="OrthoDB" id="5288740at2"/>
<comment type="caution">
    <text evidence="11">The sequence shown here is derived from an EMBL/GenBank/DDBJ whole genome shotgun (WGS) entry which is preliminary data.</text>
</comment>
<sequence length="433" mass="46838">MTEIQNVQQAQELLDFIDDSPSPWHAVANMTDMLRAAGFGELREDEPWHLQPGDAAYVVREDASLVAFRVGERHPADSGFRVVAAHTDSPGLRVKPGGAHTAGPFLRLGVEVYGGPILPTFADRDLTLAGRLAVRGEAGIDSVLVDFPEALARIPTAAIHLNREVNEQGLKLDRQKELPLILSLPGDDAPDPNRFRELLASRAGVDSADVLGWDLAVADTQPGAFFGAEREFIAAARLDNLASCHAGLKALLAAEAPTATVVCAFFDHEEIGSTSYRGASGTFLPDVLERLAGEREPLQRAKARSRLLSVDMAHAWHPNYPHFYDDEHKAQVNHGPVIKVNANQRYTSEGAGSAWFAQICQDAGVPWQHYVHRTDLPCGSTIGPITAARLGIPVIDVGNAIWSMHSVRESAGAKDHAWMTGALHQFLAAPKLP</sequence>
<evidence type="ECO:0000256" key="10">
    <source>
        <dbReference type="RuleBase" id="RU004387"/>
    </source>
</evidence>
<dbReference type="CDD" id="cd05658">
    <property type="entry name" value="M18_DAP"/>
    <property type="match status" value="1"/>
</dbReference>
<dbReference type="RefSeq" id="WP_121441723.1">
    <property type="nucleotide sequence ID" value="NZ_RCDA01000001.1"/>
</dbReference>
<name>A0A498C7F2_9GAMM</name>
<protein>
    <recommendedName>
        <fullName evidence="10">M18 family aminopeptidase</fullName>
        <ecNumber evidence="10">3.4.11.-</ecNumber>
    </recommendedName>
</protein>
<evidence type="ECO:0000313" key="12">
    <source>
        <dbReference type="Proteomes" id="UP000275461"/>
    </source>
</evidence>
<dbReference type="Gene3D" id="3.40.630.10">
    <property type="entry name" value="Zn peptidases"/>
    <property type="match status" value="1"/>
</dbReference>
<reference evidence="11 12" key="1">
    <citation type="submission" date="2018-10" db="EMBL/GenBank/DDBJ databases">
        <title>Genomic Encyclopedia of Type Strains, Phase IV (KMG-IV): sequencing the most valuable type-strain genomes for metagenomic binning, comparative biology and taxonomic classification.</title>
        <authorList>
            <person name="Goeker M."/>
        </authorList>
    </citation>
    <scope>NUCLEOTIDE SEQUENCE [LARGE SCALE GENOMIC DNA]</scope>
    <source>
        <strain evidence="11 12">DSM 12769</strain>
    </source>
</reference>
<dbReference type="GO" id="GO:0008237">
    <property type="term" value="F:metallopeptidase activity"/>
    <property type="evidence" value="ECO:0007669"/>
    <property type="project" value="UniProtKB-KW"/>
</dbReference>
<dbReference type="Gene3D" id="2.30.250.10">
    <property type="entry name" value="Aminopeptidase i, Domain 2"/>
    <property type="match status" value="1"/>
</dbReference>
<evidence type="ECO:0000256" key="8">
    <source>
        <dbReference type="ARBA" id="ARBA00023049"/>
    </source>
</evidence>
<dbReference type="GO" id="GO:0006508">
    <property type="term" value="P:proteolysis"/>
    <property type="evidence" value="ECO:0007669"/>
    <property type="project" value="UniProtKB-KW"/>
</dbReference>
<dbReference type="Pfam" id="PF02127">
    <property type="entry name" value="Peptidase_M18"/>
    <property type="match status" value="1"/>
</dbReference>